<name>A0A0F9B3R2_9ZZZZ</name>
<accession>A0A0F9B3R2</accession>
<comment type="caution">
    <text evidence="1">The sequence shown here is derived from an EMBL/GenBank/DDBJ whole genome shotgun (WGS) entry which is preliminary data.</text>
</comment>
<dbReference type="AlphaFoldDB" id="A0A0F9B3R2"/>
<dbReference type="EMBL" id="LAZR01042883">
    <property type="protein sequence ID" value="KKL08417.1"/>
    <property type="molecule type" value="Genomic_DNA"/>
</dbReference>
<organism evidence="1">
    <name type="scientific">marine sediment metagenome</name>
    <dbReference type="NCBI Taxonomy" id="412755"/>
    <lineage>
        <taxon>unclassified sequences</taxon>
        <taxon>metagenomes</taxon>
        <taxon>ecological metagenomes</taxon>
    </lineage>
</organism>
<gene>
    <name evidence="1" type="ORF">LCGC14_2576070</name>
</gene>
<sequence length="71" mass="7960">MIKIDDRVTIRDEHDAIAAARGYDPACYKDVKVRRYTVETDSMGFSFSVNEGGVVVRVSEPKRLVEGVDIL</sequence>
<proteinExistence type="predicted"/>
<evidence type="ECO:0000313" key="1">
    <source>
        <dbReference type="EMBL" id="KKL08417.1"/>
    </source>
</evidence>
<protein>
    <submittedName>
        <fullName evidence="1">Uncharacterized protein</fullName>
    </submittedName>
</protein>
<reference evidence="1" key="1">
    <citation type="journal article" date="2015" name="Nature">
        <title>Complex archaea that bridge the gap between prokaryotes and eukaryotes.</title>
        <authorList>
            <person name="Spang A."/>
            <person name="Saw J.H."/>
            <person name="Jorgensen S.L."/>
            <person name="Zaremba-Niedzwiedzka K."/>
            <person name="Martijn J."/>
            <person name="Lind A.E."/>
            <person name="van Eijk R."/>
            <person name="Schleper C."/>
            <person name="Guy L."/>
            <person name="Ettema T.J."/>
        </authorList>
    </citation>
    <scope>NUCLEOTIDE SEQUENCE</scope>
</reference>